<accession>A0AAW1T766</accession>
<comment type="caution">
    <text evidence="1">The sequence shown here is derived from an EMBL/GenBank/DDBJ whole genome shotgun (WGS) entry which is preliminary data.</text>
</comment>
<keyword evidence="2" id="KW-1185">Reference proteome</keyword>
<proteinExistence type="predicted"/>
<dbReference type="EMBL" id="JALJOV010000234">
    <property type="protein sequence ID" value="KAK9865602.1"/>
    <property type="molecule type" value="Genomic_DNA"/>
</dbReference>
<organism evidence="1 2">
    <name type="scientific">Apatococcus fuscideae</name>
    <dbReference type="NCBI Taxonomy" id="2026836"/>
    <lineage>
        <taxon>Eukaryota</taxon>
        <taxon>Viridiplantae</taxon>
        <taxon>Chlorophyta</taxon>
        <taxon>core chlorophytes</taxon>
        <taxon>Trebouxiophyceae</taxon>
        <taxon>Chlorellales</taxon>
        <taxon>Chlorellaceae</taxon>
        <taxon>Apatococcus</taxon>
    </lineage>
</organism>
<name>A0AAW1T766_9CHLO</name>
<evidence type="ECO:0000313" key="2">
    <source>
        <dbReference type="Proteomes" id="UP001485043"/>
    </source>
</evidence>
<dbReference type="AlphaFoldDB" id="A0AAW1T766"/>
<evidence type="ECO:0000313" key="1">
    <source>
        <dbReference type="EMBL" id="KAK9865602.1"/>
    </source>
</evidence>
<reference evidence="1 2" key="1">
    <citation type="journal article" date="2024" name="Nat. Commun.">
        <title>Phylogenomics reveals the evolutionary origins of lichenization in chlorophyte algae.</title>
        <authorList>
            <person name="Puginier C."/>
            <person name="Libourel C."/>
            <person name="Otte J."/>
            <person name="Skaloud P."/>
            <person name="Haon M."/>
            <person name="Grisel S."/>
            <person name="Petersen M."/>
            <person name="Berrin J.G."/>
            <person name="Delaux P.M."/>
            <person name="Dal Grande F."/>
            <person name="Keller J."/>
        </authorList>
    </citation>
    <scope>NUCLEOTIDE SEQUENCE [LARGE SCALE GENOMIC DNA]</scope>
    <source>
        <strain evidence="1 2">SAG 2523</strain>
    </source>
</reference>
<dbReference type="Gene3D" id="1.25.40.10">
    <property type="entry name" value="Tetratricopeptide repeat domain"/>
    <property type="match status" value="1"/>
</dbReference>
<dbReference type="SUPFAM" id="SSF48452">
    <property type="entry name" value="TPR-like"/>
    <property type="match status" value="1"/>
</dbReference>
<protein>
    <submittedName>
        <fullName evidence="1">Uncharacterized protein</fullName>
    </submittedName>
</protein>
<sequence length="221" mass="24360">RALAAACASFQTAAKATPNQASILGNWGNALMEYGQLKADYRDSVASTPTATLEEEQALLDASKNLRCEAIDLLRLAGRRYKRAFEIAEDADRRNDSNRALQNWMQSIILRAGLAAEPQEARRLYENACEKAKALLEDEPQNVTAWRAHGQGLLQLGLLLRSSETDRAQAYLQDAEACLLSALDLGQDDPAMEVEVQAQLQQLQDLQNQRSDVLTPSYAAL</sequence>
<dbReference type="InterPro" id="IPR011990">
    <property type="entry name" value="TPR-like_helical_dom_sf"/>
</dbReference>
<dbReference type="Proteomes" id="UP001485043">
    <property type="component" value="Unassembled WGS sequence"/>
</dbReference>
<gene>
    <name evidence="1" type="ORF">WJX84_009336</name>
</gene>
<feature type="non-terminal residue" evidence="1">
    <location>
        <position position="1"/>
    </location>
</feature>